<evidence type="ECO:0000313" key="1">
    <source>
        <dbReference type="EMBL" id="GAP19745.1"/>
    </source>
</evidence>
<evidence type="ECO:0000313" key="2">
    <source>
        <dbReference type="EMBL" id="KPL87423.1"/>
    </source>
</evidence>
<reference evidence="2 3" key="2">
    <citation type="submission" date="2015-07" db="EMBL/GenBank/DDBJ databases">
        <title>Genome sequence of Levilinea saccharolytica DSM 16555.</title>
        <authorList>
            <person name="Hemp J."/>
            <person name="Ward L.M."/>
            <person name="Pace L.A."/>
            <person name="Fischer W.W."/>
        </authorList>
    </citation>
    <scope>NUCLEOTIDE SEQUENCE [LARGE SCALE GENOMIC DNA]</scope>
    <source>
        <strain evidence="2 3">KIBI-1</strain>
    </source>
</reference>
<sequence>MQNRTFHPLPAFFNTLRLFLSGRVHFPRQRLGQEISLDGERWVIFRQVIVDPPAGAARAPGAVFRPRFHIANMSVQANQLFSWLPMLFILGLPGFRSKLWLVNPLTGDFSGYYEWESVEQAERYAQSFAMRFMTGRSLPGSVYYQIIPQV</sequence>
<keyword evidence="3" id="KW-1185">Reference proteome</keyword>
<dbReference type="OrthoDB" id="2065010at2"/>
<reference evidence="1" key="1">
    <citation type="journal article" date="2015" name="Genome Announc.">
        <title>Draft Genome Sequences of Anaerolinea thermolimosa IMO-1, Bellilinea caldifistulae GOMI-1, Leptolinea tardivitalis YMTK-2, Levilinea saccharolytica KIBI-1, Longilinea arvoryzae KOME-1, Previously Described as Members of the Class Anaerolineae (Chloroflexi).</title>
        <authorList>
            <person name="Matsuura N."/>
            <person name="Tourlousse M.D."/>
            <person name="Ohashi A."/>
            <person name="Hugenholtz P."/>
            <person name="Sekiguchi Y."/>
        </authorList>
    </citation>
    <scope>NUCLEOTIDE SEQUENCE</scope>
    <source>
        <strain evidence="1">KIBI-1</strain>
    </source>
</reference>
<organism evidence="1">
    <name type="scientific">Levilinea saccharolytica</name>
    <dbReference type="NCBI Taxonomy" id="229921"/>
    <lineage>
        <taxon>Bacteria</taxon>
        <taxon>Bacillati</taxon>
        <taxon>Chloroflexota</taxon>
        <taxon>Anaerolineae</taxon>
        <taxon>Anaerolineales</taxon>
        <taxon>Anaerolineaceae</taxon>
        <taxon>Levilinea</taxon>
    </lineage>
</organism>
<dbReference type="RefSeq" id="WP_062419996.1">
    <property type="nucleotide sequence ID" value="NZ_BBXZ01000191.1"/>
</dbReference>
<dbReference type="EMBL" id="LGCM01000019">
    <property type="protein sequence ID" value="KPL87423.1"/>
    <property type="molecule type" value="Genomic_DNA"/>
</dbReference>
<accession>A0A0M8JSG5</accession>
<dbReference type="STRING" id="229921.ADN01_04455"/>
<proteinExistence type="predicted"/>
<evidence type="ECO:0000313" key="3">
    <source>
        <dbReference type="Proteomes" id="UP000050501"/>
    </source>
</evidence>
<dbReference type="EMBL" id="DF967975">
    <property type="protein sequence ID" value="GAP19745.1"/>
    <property type="molecule type" value="Genomic_DNA"/>
</dbReference>
<evidence type="ECO:0008006" key="4">
    <source>
        <dbReference type="Google" id="ProtNLM"/>
    </source>
</evidence>
<dbReference type="Proteomes" id="UP000050501">
    <property type="component" value="Unassembled WGS sequence"/>
</dbReference>
<gene>
    <name evidence="2" type="ORF">ADN01_04455</name>
    <name evidence="1" type="ORF">LSAC_03657</name>
</gene>
<name>A0A0M8JSG5_9CHLR</name>
<dbReference type="SUPFAM" id="SSF54909">
    <property type="entry name" value="Dimeric alpha+beta barrel"/>
    <property type="match status" value="1"/>
</dbReference>
<dbReference type="Gene3D" id="3.30.70.100">
    <property type="match status" value="1"/>
</dbReference>
<dbReference type="AlphaFoldDB" id="A0A0M8JSG5"/>
<protein>
    <recommendedName>
        <fullName evidence="4">ABM domain-containing protein</fullName>
    </recommendedName>
</protein>
<dbReference type="InterPro" id="IPR011008">
    <property type="entry name" value="Dimeric_a/b-barrel"/>
</dbReference>